<keyword evidence="1" id="KW-0812">Transmembrane</keyword>
<dbReference type="GeneID" id="64962955"/>
<evidence type="ECO:0000256" key="1">
    <source>
        <dbReference type="SAM" id="Phobius"/>
    </source>
</evidence>
<name>A0A7R7WFN5_ASPKA</name>
<dbReference type="EMBL" id="AP024429">
    <property type="protein sequence ID" value="BCS01634.1"/>
    <property type="molecule type" value="Genomic_DNA"/>
</dbReference>
<organism evidence="2 3">
    <name type="scientific">Aspergillus kawachii</name>
    <name type="common">White koji mold</name>
    <name type="synonym">Aspergillus awamori var. kawachi</name>
    <dbReference type="NCBI Taxonomy" id="1069201"/>
    <lineage>
        <taxon>Eukaryota</taxon>
        <taxon>Fungi</taxon>
        <taxon>Dikarya</taxon>
        <taxon>Ascomycota</taxon>
        <taxon>Pezizomycotina</taxon>
        <taxon>Eurotiomycetes</taxon>
        <taxon>Eurotiomycetidae</taxon>
        <taxon>Eurotiales</taxon>
        <taxon>Aspergillaceae</taxon>
        <taxon>Aspergillus</taxon>
        <taxon>Aspergillus subgen. Circumdati</taxon>
    </lineage>
</organism>
<proteinExistence type="predicted"/>
<evidence type="ECO:0000313" key="2">
    <source>
        <dbReference type="EMBL" id="BCS01634.1"/>
    </source>
</evidence>
<evidence type="ECO:0000313" key="3">
    <source>
        <dbReference type="Proteomes" id="UP000661280"/>
    </source>
</evidence>
<reference evidence="2" key="1">
    <citation type="submission" date="2021-01" db="EMBL/GenBank/DDBJ databases">
        <authorList>
            <consortium name="Aspergillus luchuensis mut. kawachii IFO 4304 genome sequencing consortium"/>
            <person name="Kazuki M."/>
            <person name="Futagami T."/>
        </authorList>
    </citation>
    <scope>NUCLEOTIDE SEQUENCE</scope>
    <source>
        <strain evidence="2">IFO 4308</strain>
    </source>
</reference>
<accession>A0A7R7WFN5</accession>
<dbReference type="Proteomes" id="UP000661280">
    <property type="component" value="Chromosome 5"/>
</dbReference>
<dbReference type="KEGG" id="aluc:AKAW2_51975A"/>
<keyword evidence="1" id="KW-0472">Membrane</keyword>
<keyword evidence="1" id="KW-1133">Transmembrane helix</keyword>
<reference evidence="2" key="2">
    <citation type="submission" date="2021-02" db="EMBL/GenBank/DDBJ databases">
        <title>Aspergillus luchuensis mut. kawachii IFO 4304 genome sequence.</title>
        <authorList>
            <person name="Mori K."/>
            <person name="Kadooka C."/>
            <person name="Goto M."/>
            <person name="Futagami T."/>
        </authorList>
    </citation>
    <scope>NUCLEOTIDE SEQUENCE</scope>
    <source>
        <strain evidence="2">IFO 4308</strain>
    </source>
</reference>
<gene>
    <name evidence="2" type="ORF">AKAW2_51975A</name>
</gene>
<dbReference type="RefSeq" id="XP_041545396.1">
    <property type="nucleotide sequence ID" value="XM_041691963.1"/>
</dbReference>
<feature type="transmembrane region" description="Helical" evidence="1">
    <location>
        <begin position="21"/>
        <end position="41"/>
    </location>
</feature>
<dbReference type="AlphaFoldDB" id="A0A7R7WFN5"/>
<protein>
    <submittedName>
        <fullName evidence="2">Uncharacterized protein</fullName>
    </submittedName>
</protein>
<sequence>MCRLLQLRQPDRDFWCDRREALRWSSLLIAIDAGLFCGTAIELNMELVWMGKCLEGPSQAALEPGGPRQPGGCASGSNLANLMTHTLARGNILGTFKNLDGYMMATI</sequence>
<keyword evidence="3" id="KW-1185">Reference proteome</keyword>